<evidence type="ECO:0000256" key="1">
    <source>
        <dbReference type="SAM" id="MobiDB-lite"/>
    </source>
</evidence>
<feature type="region of interest" description="Disordered" evidence="1">
    <location>
        <begin position="23"/>
        <end position="91"/>
    </location>
</feature>
<evidence type="ECO:0000259" key="2">
    <source>
        <dbReference type="Pfam" id="PF10180"/>
    </source>
</evidence>
<evidence type="ECO:0000313" key="4">
    <source>
        <dbReference type="Proteomes" id="UP000785200"/>
    </source>
</evidence>
<protein>
    <recommendedName>
        <fullName evidence="2">WKF domain-containing protein</fullName>
    </recommendedName>
</protein>
<dbReference type="PANTHER" id="PTHR22306">
    <property type="entry name" value="CHROMOSOME 7 OPEN READING FRAME 50"/>
    <property type="match status" value="1"/>
</dbReference>
<feature type="compositionally biased region" description="Acidic residues" evidence="1">
    <location>
        <begin position="382"/>
        <end position="398"/>
    </location>
</feature>
<dbReference type="Pfam" id="PF10180">
    <property type="entry name" value="WKF"/>
    <property type="match status" value="1"/>
</dbReference>
<proteinExistence type="predicted"/>
<dbReference type="EMBL" id="VNKQ01000003">
    <property type="protein sequence ID" value="KAG0651876.1"/>
    <property type="molecule type" value="Genomic_DNA"/>
</dbReference>
<feature type="region of interest" description="Disordered" evidence="1">
    <location>
        <begin position="103"/>
        <end position="186"/>
    </location>
</feature>
<feature type="compositionally biased region" description="Polar residues" evidence="1">
    <location>
        <begin position="110"/>
        <end position="122"/>
    </location>
</feature>
<feature type="compositionally biased region" description="Basic and acidic residues" evidence="1">
    <location>
        <begin position="126"/>
        <end position="143"/>
    </location>
</feature>
<accession>A0A9P6VNW9</accession>
<reference evidence="3" key="1">
    <citation type="submission" date="2019-07" db="EMBL/GenBank/DDBJ databases">
        <title>Hyphodiscus hymeniophilus genome sequencing and assembly.</title>
        <authorList>
            <person name="Kramer G."/>
            <person name="Nodwell J."/>
        </authorList>
    </citation>
    <scope>NUCLEOTIDE SEQUENCE</scope>
    <source>
        <strain evidence="3">ATCC 34498</strain>
    </source>
</reference>
<feature type="region of interest" description="Disordered" evidence="1">
    <location>
        <begin position="338"/>
        <end position="447"/>
    </location>
</feature>
<dbReference type="AlphaFoldDB" id="A0A9P6VNW9"/>
<name>A0A9P6VNW9_9HELO</name>
<dbReference type="OrthoDB" id="10261563at2759"/>
<dbReference type="Proteomes" id="UP000785200">
    <property type="component" value="Unassembled WGS sequence"/>
</dbReference>
<keyword evidence="4" id="KW-1185">Reference proteome</keyword>
<organism evidence="3 4">
    <name type="scientific">Hyphodiscus hymeniophilus</name>
    <dbReference type="NCBI Taxonomy" id="353542"/>
    <lineage>
        <taxon>Eukaryota</taxon>
        <taxon>Fungi</taxon>
        <taxon>Dikarya</taxon>
        <taxon>Ascomycota</taxon>
        <taxon>Pezizomycotina</taxon>
        <taxon>Leotiomycetes</taxon>
        <taxon>Helotiales</taxon>
        <taxon>Hyphodiscaceae</taxon>
        <taxon>Hyphodiscus</taxon>
    </lineage>
</organism>
<feature type="compositionally biased region" description="Basic residues" evidence="1">
    <location>
        <begin position="162"/>
        <end position="173"/>
    </location>
</feature>
<feature type="compositionally biased region" description="Low complexity" evidence="1">
    <location>
        <begin position="399"/>
        <end position="408"/>
    </location>
</feature>
<dbReference type="InterPro" id="IPR019327">
    <property type="entry name" value="WKF"/>
</dbReference>
<sequence>MASATAAVRIPAWQRLGLKLKSTQGSEETFERPAISESPKRKTIDSIDLPQSKKAKKDIENRPLTTTTVEPVTPNLSRKKSVTFTPETKIEDGDSIKQLFSAWVAEQRSQDPSFQPKSSQVFDTPEPPKVEEHIDTTLDEKERRVKRAKGPEESLSQSKDTKTKKPKKPKSPKASKVTNSPDTPTRPFLEYLKQYHNCRESWKFNKNHQNHLLKNIFNIEVIPSDYAHLIYEYVRGLQGGVRTRLRDASLAVKVKDQEDGAAGFPETMSDRDKKQMEYDVAIKEYVATMTAAEAPKEMGYEEGVLLNLSDFAMKGRVAKRMRAEQILAELDATGEIKDEEPAAKVGGPKMTYDLDDSEKRIRMNDGSSQKVARKRKQRTTVADDDTSADDSSDTESSSEEGSATPSTSQARDESSSSSSSSSSSDSSSDGDESEEDDGEDSDESDSD</sequence>
<comment type="caution">
    <text evidence="3">The sequence shown here is derived from an EMBL/GenBank/DDBJ whole genome shotgun (WGS) entry which is preliminary data.</text>
</comment>
<feature type="compositionally biased region" description="Low complexity" evidence="1">
    <location>
        <begin position="415"/>
        <end position="427"/>
    </location>
</feature>
<dbReference type="PANTHER" id="PTHR22306:SF2">
    <property type="entry name" value="CHROMOSOME 7 OPEN READING FRAME 50"/>
    <property type="match status" value="1"/>
</dbReference>
<feature type="domain" description="WKF" evidence="2">
    <location>
        <begin position="190"/>
        <end position="249"/>
    </location>
</feature>
<gene>
    <name evidence="3" type="ORF">D0Z07_1071</name>
</gene>
<feature type="compositionally biased region" description="Acidic residues" evidence="1">
    <location>
        <begin position="428"/>
        <end position="447"/>
    </location>
</feature>
<feature type="compositionally biased region" description="Low complexity" evidence="1">
    <location>
        <begin position="65"/>
        <end position="74"/>
    </location>
</feature>
<evidence type="ECO:0000313" key="3">
    <source>
        <dbReference type="EMBL" id="KAG0651876.1"/>
    </source>
</evidence>